<dbReference type="Pfam" id="PF07505">
    <property type="entry name" value="DUF5131"/>
    <property type="match status" value="1"/>
</dbReference>
<name>A0ABW5HUB9_9PSEU</name>
<accession>A0ABW5HUB9</accession>
<feature type="region of interest" description="Disordered" evidence="1">
    <location>
        <begin position="233"/>
        <end position="254"/>
    </location>
</feature>
<dbReference type="RefSeq" id="WP_344286660.1">
    <property type="nucleotide sequence ID" value="NZ_BAAAHV010000027.1"/>
</dbReference>
<organism evidence="2 3">
    <name type="scientific">Amycolatopsis albidoflavus</name>
    <dbReference type="NCBI Taxonomy" id="102226"/>
    <lineage>
        <taxon>Bacteria</taxon>
        <taxon>Bacillati</taxon>
        <taxon>Actinomycetota</taxon>
        <taxon>Actinomycetes</taxon>
        <taxon>Pseudonocardiales</taxon>
        <taxon>Pseudonocardiaceae</taxon>
        <taxon>Amycolatopsis</taxon>
    </lineage>
</organism>
<comment type="caution">
    <text evidence="2">The sequence shown here is derived from an EMBL/GenBank/DDBJ whole genome shotgun (WGS) entry which is preliminary data.</text>
</comment>
<evidence type="ECO:0000313" key="2">
    <source>
        <dbReference type="EMBL" id="MFD2480068.1"/>
    </source>
</evidence>
<evidence type="ECO:0000256" key="1">
    <source>
        <dbReference type="SAM" id="MobiDB-lite"/>
    </source>
</evidence>
<sequence>MADGSAIEWTEATWNPTTGCDRVSAGCDNCYALALAKRLKAMGAAKYQVDGNPKTSGPGFGVTVHPEALALPYRWRQSRLVFVNSMSDLFHAKVPIGFIRDVLAVIADTPQHTYQVLTKRSLRMRRVADRLDWPANLWMGVSVENDEQLDRVEHLREVPAAVRFISAEPLLRPLPGLLLDGIDWVITGGESGPRARPCDPDWVRDIRDACENAGVAFFHKQWGGIRPKSLGRELDGRTHDAMPSRVAAPAAVVE</sequence>
<proteinExistence type="predicted"/>
<protein>
    <submittedName>
        <fullName evidence="2">Phage Gp37/Gp68 family protein</fullName>
    </submittedName>
</protein>
<keyword evidence="3" id="KW-1185">Reference proteome</keyword>
<dbReference type="InterPro" id="IPR011101">
    <property type="entry name" value="DUF5131"/>
</dbReference>
<reference evidence="3" key="1">
    <citation type="journal article" date="2019" name="Int. J. Syst. Evol. Microbiol.">
        <title>The Global Catalogue of Microorganisms (GCM) 10K type strain sequencing project: providing services to taxonomists for standard genome sequencing and annotation.</title>
        <authorList>
            <consortium name="The Broad Institute Genomics Platform"/>
            <consortium name="The Broad Institute Genome Sequencing Center for Infectious Disease"/>
            <person name="Wu L."/>
            <person name="Ma J."/>
        </authorList>
    </citation>
    <scope>NUCLEOTIDE SEQUENCE [LARGE SCALE GENOMIC DNA]</scope>
    <source>
        <strain evidence="3">CGMCC 4.7638</strain>
    </source>
</reference>
<gene>
    <name evidence="2" type="ORF">ACFSUT_07280</name>
</gene>
<feature type="compositionally biased region" description="Basic and acidic residues" evidence="1">
    <location>
        <begin position="233"/>
        <end position="242"/>
    </location>
</feature>
<evidence type="ECO:0000313" key="3">
    <source>
        <dbReference type="Proteomes" id="UP001597542"/>
    </source>
</evidence>
<dbReference type="Proteomes" id="UP001597542">
    <property type="component" value="Unassembled WGS sequence"/>
</dbReference>
<dbReference type="EMBL" id="JBHUKQ010000006">
    <property type="protein sequence ID" value="MFD2480068.1"/>
    <property type="molecule type" value="Genomic_DNA"/>
</dbReference>